<comment type="caution">
    <text evidence="2">The sequence shown here is derived from an EMBL/GenBank/DDBJ whole genome shotgun (WGS) entry which is preliminary data.</text>
</comment>
<dbReference type="Proteomes" id="UP001152484">
    <property type="component" value="Unassembled WGS sequence"/>
</dbReference>
<protein>
    <submittedName>
        <fullName evidence="2">Uncharacterized protein</fullName>
    </submittedName>
</protein>
<organism evidence="2 3">
    <name type="scientific">Cuscuta europaea</name>
    <name type="common">European dodder</name>
    <dbReference type="NCBI Taxonomy" id="41803"/>
    <lineage>
        <taxon>Eukaryota</taxon>
        <taxon>Viridiplantae</taxon>
        <taxon>Streptophyta</taxon>
        <taxon>Embryophyta</taxon>
        <taxon>Tracheophyta</taxon>
        <taxon>Spermatophyta</taxon>
        <taxon>Magnoliopsida</taxon>
        <taxon>eudicotyledons</taxon>
        <taxon>Gunneridae</taxon>
        <taxon>Pentapetalae</taxon>
        <taxon>asterids</taxon>
        <taxon>lamiids</taxon>
        <taxon>Solanales</taxon>
        <taxon>Convolvulaceae</taxon>
        <taxon>Cuscuteae</taxon>
        <taxon>Cuscuta</taxon>
        <taxon>Cuscuta subgen. Cuscuta</taxon>
    </lineage>
</organism>
<dbReference type="AlphaFoldDB" id="A0A9P1E779"/>
<evidence type="ECO:0000256" key="1">
    <source>
        <dbReference type="SAM" id="MobiDB-lite"/>
    </source>
</evidence>
<feature type="compositionally biased region" description="Low complexity" evidence="1">
    <location>
        <begin position="184"/>
        <end position="196"/>
    </location>
</feature>
<dbReference type="EMBL" id="CAMAPE010000017">
    <property type="protein sequence ID" value="CAH9083512.1"/>
    <property type="molecule type" value="Genomic_DNA"/>
</dbReference>
<evidence type="ECO:0000313" key="3">
    <source>
        <dbReference type="Proteomes" id="UP001152484"/>
    </source>
</evidence>
<keyword evidence="3" id="KW-1185">Reference proteome</keyword>
<evidence type="ECO:0000313" key="2">
    <source>
        <dbReference type="EMBL" id="CAH9083512.1"/>
    </source>
</evidence>
<feature type="region of interest" description="Disordered" evidence="1">
    <location>
        <begin position="173"/>
        <end position="214"/>
    </location>
</feature>
<proteinExistence type="predicted"/>
<feature type="region of interest" description="Disordered" evidence="1">
    <location>
        <begin position="102"/>
        <end position="123"/>
    </location>
</feature>
<reference evidence="2" key="1">
    <citation type="submission" date="2022-07" db="EMBL/GenBank/DDBJ databases">
        <authorList>
            <person name="Macas J."/>
            <person name="Novak P."/>
            <person name="Neumann P."/>
        </authorList>
    </citation>
    <scope>NUCLEOTIDE SEQUENCE</scope>
</reference>
<sequence length="363" mass="40191">MANVKAKNFIVSRPNPRLHNINSNGVKSKSRIALSFKKGSEPVNHWDFLDEIEAPMWVDLAVESKSAYTDEGDDWFNTSHVFHQSSAREMIAAFSCIGEVRTGMQQQSSPKLPPSVSRSRGKDYRNREWVQGNPKLTIDNKHPIVSLNSNSSSTSDILLALRMKRCATRPAVRVMGSHTDSDAQKSSSSKSSVGSSYPQVEDGNISQTKDITPESRHVFRLSKVHYHARTTQRKVLLPKRGSIVVVPNVVSKANESKGSAFKRPMARGKENAPWAMSMSQNLSSRERTGAKIRVQAPKVSKERVIGTNAKSTLTALRGQAPKVSKERVPGAIARTTLIGSKVALESRREVKNPPNIGRRVFLR</sequence>
<name>A0A9P1E779_CUSEU</name>
<accession>A0A9P1E779</accession>
<gene>
    <name evidence="2" type="ORF">CEURO_LOCUS8620</name>
</gene>
<dbReference type="OrthoDB" id="1923324at2759"/>